<feature type="region of interest" description="Disordered" evidence="2">
    <location>
        <begin position="419"/>
        <end position="503"/>
    </location>
</feature>
<feature type="compositionally biased region" description="Basic and acidic residues" evidence="2">
    <location>
        <begin position="82"/>
        <end position="92"/>
    </location>
</feature>
<keyword evidence="5" id="KW-1185">Reference proteome</keyword>
<dbReference type="Proteomes" id="UP001215151">
    <property type="component" value="Unassembled WGS sequence"/>
</dbReference>
<accession>A0AAD7TP36</accession>
<feature type="compositionally biased region" description="Low complexity" evidence="2">
    <location>
        <begin position="96"/>
        <end position="116"/>
    </location>
</feature>
<dbReference type="SUPFAM" id="SSF54928">
    <property type="entry name" value="RNA-binding domain, RBD"/>
    <property type="match status" value="2"/>
</dbReference>
<keyword evidence="1" id="KW-0694">RNA-binding</keyword>
<dbReference type="Pfam" id="PF04059">
    <property type="entry name" value="RRM_2"/>
    <property type="match status" value="1"/>
</dbReference>
<feature type="compositionally biased region" description="Low complexity" evidence="2">
    <location>
        <begin position="71"/>
        <end position="81"/>
    </location>
</feature>
<gene>
    <name evidence="4" type="ORF">ONZ51_g8207</name>
</gene>
<sequence length="844" mass="91943">MAIPSVPFPTTHHSEFEDPSSLVDHRPSLPPPRLHSTPSLPNLGLPHNYAFQLAPFIPQGPVRHRPHLRPLDLASSPSSSPTKKDPSFEHLRRPATLLTPPLTPSSSFNSTSNETPSTPPEPHSPLRWVSASDRERALAAAHTAYSTGLKSLMSVSATAGTGNAGYLTPTSARSQSLASDDSTSFGAALAATPDRSTLASGLTSTDTTPRDERTFILDGQADTIPDLEIGEASIETPTRLLVVRHIPSAAPSNALLEAFSSSGDVKGILARFQATHGIIILAFYDTRHAARALRQIAGHKFATLDDARLEAAFVSPAGLEKLTGKSDFISELEGSFFVTVEGRAVLSQDVQTMLGSFGELASFSAAASDPCDQTFHVEFCDCRDAANAIKALNNRTILGARLTLSSNKDALDRPVRLMQVSARSSSPDPGLRRDVQDRTRQRSVSASEGVGTPDGVRRLRKAKEASQDHGRRPSNDLFFDAVGKTLDPSHPPSSPRPRSVSASAENLAPTIRMQPPANGYFSGPSYVYPEAHYAYPHPGAVAAMYAAHGASPYPYPVYPREVPAYGDHTEGVPNGYWTYAAAPPPHVEYYLPTSVGRAMYTPMMYPAGSPRSGHQNRTPQGDLSAQELPDDGLPSDDSRPPTASTGHDMQTLHRGGQRVPGTRNILDIAAIESGMDTRTTVMIKNIPNKMSDKDLLDFINKVCPRKFDFMYLRMDFGNGCNVGYAFVNFITVQDLLHFAKTQLGVKWNMYSSEKVLQMCYATIQGKESLVERFKNSCIMDEREAWRPKIFFSDGPNQGMPEPFPPPTHLRRKQRSQHNRGALYVPGSGGGLYHHRPHPPRMSFR</sequence>
<dbReference type="EMBL" id="JAPEVG010000241">
    <property type="protein sequence ID" value="KAJ8472919.1"/>
    <property type="molecule type" value="Genomic_DNA"/>
</dbReference>
<organism evidence="4 5">
    <name type="scientific">Trametes cubensis</name>
    <dbReference type="NCBI Taxonomy" id="1111947"/>
    <lineage>
        <taxon>Eukaryota</taxon>
        <taxon>Fungi</taxon>
        <taxon>Dikarya</taxon>
        <taxon>Basidiomycota</taxon>
        <taxon>Agaricomycotina</taxon>
        <taxon>Agaricomycetes</taxon>
        <taxon>Polyporales</taxon>
        <taxon>Polyporaceae</taxon>
        <taxon>Trametes</taxon>
    </lineage>
</organism>
<feature type="compositionally biased region" description="Polar residues" evidence="2">
    <location>
        <begin position="612"/>
        <end position="623"/>
    </location>
</feature>
<proteinExistence type="predicted"/>
<evidence type="ECO:0000256" key="2">
    <source>
        <dbReference type="SAM" id="MobiDB-lite"/>
    </source>
</evidence>
<dbReference type="PANTHER" id="PTHR23189">
    <property type="entry name" value="RNA RECOGNITION MOTIF-CONTAINING"/>
    <property type="match status" value="1"/>
</dbReference>
<dbReference type="InterPro" id="IPR007201">
    <property type="entry name" value="Mei2-like_Rrm_C"/>
</dbReference>
<evidence type="ECO:0000259" key="3">
    <source>
        <dbReference type="Pfam" id="PF04059"/>
    </source>
</evidence>
<comment type="caution">
    <text evidence="4">The sequence shown here is derived from an EMBL/GenBank/DDBJ whole genome shotgun (WGS) entry which is preliminary data.</text>
</comment>
<feature type="region of interest" description="Disordered" evidence="2">
    <location>
        <begin position="796"/>
        <end position="817"/>
    </location>
</feature>
<feature type="compositionally biased region" description="Basic residues" evidence="2">
    <location>
        <begin position="808"/>
        <end position="817"/>
    </location>
</feature>
<evidence type="ECO:0000256" key="1">
    <source>
        <dbReference type="ARBA" id="ARBA00022884"/>
    </source>
</evidence>
<dbReference type="InterPro" id="IPR035979">
    <property type="entry name" value="RBD_domain_sf"/>
</dbReference>
<dbReference type="CDD" id="cd12532">
    <property type="entry name" value="RRM3_MEI2_fungi"/>
    <property type="match status" value="1"/>
</dbReference>
<dbReference type="Gene3D" id="3.30.70.330">
    <property type="match status" value="1"/>
</dbReference>
<feature type="region of interest" description="Disordered" evidence="2">
    <location>
        <begin position="61"/>
        <end position="127"/>
    </location>
</feature>
<dbReference type="InterPro" id="IPR034862">
    <property type="entry name" value="Fungal_Mei2-like_RRM3"/>
</dbReference>
<dbReference type="AlphaFoldDB" id="A0AAD7TP36"/>
<feature type="region of interest" description="Disordered" evidence="2">
    <location>
        <begin position="606"/>
        <end position="659"/>
    </location>
</feature>
<reference evidence="4" key="1">
    <citation type="submission" date="2022-11" db="EMBL/GenBank/DDBJ databases">
        <title>Genome Sequence of Cubamyces cubensis.</title>
        <authorList>
            <person name="Buettner E."/>
        </authorList>
    </citation>
    <scope>NUCLEOTIDE SEQUENCE</scope>
    <source>
        <strain evidence="4">MPL-01</strain>
    </source>
</reference>
<name>A0AAD7TP36_9APHY</name>
<evidence type="ECO:0000313" key="5">
    <source>
        <dbReference type="Proteomes" id="UP001215151"/>
    </source>
</evidence>
<feature type="region of interest" description="Disordered" evidence="2">
    <location>
        <begin position="1"/>
        <end position="41"/>
    </location>
</feature>
<feature type="compositionally biased region" description="Basic and acidic residues" evidence="2">
    <location>
        <begin position="430"/>
        <end position="440"/>
    </location>
</feature>
<dbReference type="GO" id="GO:0003723">
    <property type="term" value="F:RNA binding"/>
    <property type="evidence" value="ECO:0007669"/>
    <property type="project" value="UniProtKB-KW"/>
</dbReference>
<feature type="domain" description="Mei2-like C-terminal RNA recognition motif" evidence="3">
    <location>
        <begin position="678"/>
        <end position="774"/>
    </location>
</feature>
<protein>
    <recommendedName>
        <fullName evidence="3">Mei2-like C-terminal RNA recognition motif domain-containing protein</fullName>
    </recommendedName>
</protein>
<evidence type="ECO:0000313" key="4">
    <source>
        <dbReference type="EMBL" id="KAJ8472919.1"/>
    </source>
</evidence>
<feature type="compositionally biased region" description="Basic and acidic residues" evidence="2">
    <location>
        <begin position="462"/>
        <end position="474"/>
    </location>
</feature>
<dbReference type="InterPro" id="IPR012677">
    <property type="entry name" value="Nucleotide-bd_a/b_plait_sf"/>
</dbReference>